<reference evidence="2" key="1">
    <citation type="submission" date="2016-10" db="EMBL/GenBank/DDBJ databases">
        <authorList>
            <person name="Varghese N."/>
            <person name="Submissions S."/>
        </authorList>
    </citation>
    <scope>NUCLEOTIDE SEQUENCE [LARGE SCALE GENOMIC DNA]</scope>
    <source>
        <strain evidence="2">S9</strain>
    </source>
</reference>
<name>A0A1H9Q8F3_9BACI</name>
<sequence>MRKVLILIFSFLVIVAGAYTFLKWYSPLAVYSSGFGLDGEVQLVEAGNKSPIGTVKIEEVLVNNNDSPSEVKIQVSHHMQGFVITDDFDGEVESEYTFKEVNAVSIQPDTHPQKQLEKVNAGTATEDDLIYSLSCIHNEPINQVTIKYRHLGVSHKKTLSVD</sequence>
<evidence type="ECO:0000313" key="1">
    <source>
        <dbReference type="EMBL" id="SER56143.1"/>
    </source>
</evidence>
<dbReference type="EMBL" id="FOGT01000002">
    <property type="protein sequence ID" value="SER56143.1"/>
    <property type="molecule type" value="Genomic_DNA"/>
</dbReference>
<evidence type="ECO:0000313" key="2">
    <source>
        <dbReference type="Proteomes" id="UP000198571"/>
    </source>
</evidence>
<gene>
    <name evidence="1" type="ORF">SAMN05518684_10263</name>
</gene>
<dbReference type="Proteomes" id="UP000198571">
    <property type="component" value="Unassembled WGS sequence"/>
</dbReference>
<dbReference type="STRING" id="1601833.SAMN05518684_10263"/>
<keyword evidence="2" id="KW-1185">Reference proteome</keyword>
<accession>A0A1H9Q8F3</accession>
<protein>
    <submittedName>
        <fullName evidence="1">Uncharacterized protein</fullName>
    </submittedName>
</protein>
<proteinExistence type="predicted"/>
<dbReference type="OrthoDB" id="2474144at2"/>
<organism evidence="1 2">
    <name type="scientific">Salipaludibacillus aurantiacus</name>
    <dbReference type="NCBI Taxonomy" id="1601833"/>
    <lineage>
        <taxon>Bacteria</taxon>
        <taxon>Bacillati</taxon>
        <taxon>Bacillota</taxon>
        <taxon>Bacilli</taxon>
        <taxon>Bacillales</taxon>
        <taxon>Bacillaceae</taxon>
    </lineage>
</organism>
<dbReference type="RefSeq" id="WP_093047406.1">
    <property type="nucleotide sequence ID" value="NZ_FOGT01000002.1"/>
</dbReference>
<dbReference type="AlphaFoldDB" id="A0A1H9Q8F3"/>